<dbReference type="KEGG" id="sdyn:Mal52_14820"/>
<dbReference type="EMBL" id="CP036276">
    <property type="protein sequence ID" value="QDU43011.1"/>
    <property type="molecule type" value="Genomic_DNA"/>
</dbReference>
<proteinExistence type="predicted"/>
<organism evidence="3 4">
    <name type="scientific">Symmachiella dynata</name>
    <dbReference type="NCBI Taxonomy" id="2527995"/>
    <lineage>
        <taxon>Bacteria</taxon>
        <taxon>Pseudomonadati</taxon>
        <taxon>Planctomycetota</taxon>
        <taxon>Planctomycetia</taxon>
        <taxon>Planctomycetales</taxon>
        <taxon>Planctomycetaceae</taxon>
        <taxon>Symmachiella</taxon>
    </lineage>
</organism>
<feature type="chain" id="PRO_5022217678" evidence="2">
    <location>
        <begin position="23"/>
        <end position="652"/>
    </location>
</feature>
<dbReference type="PROSITE" id="PS51257">
    <property type="entry name" value="PROKAR_LIPOPROTEIN"/>
    <property type="match status" value="1"/>
</dbReference>
<evidence type="ECO:0000256" key="1">
    <source>
        <dbReference type="SAM" id="MobiDB-lite"/>
    </source>
</evidence>
<reference evidence="3 4" key="1">
    <citation type="submission" date="2019-02" db="EMBL/GenBank/DDBJ databases">
        <title>Deep-cultivation of Planctomycetes and their phenomic and genomic characterization uncovers novel biology.</title>
        <authorList>
            <person name="Wiegand S."/>
            <person name="Jogler M."/>
            <person name="Boedeker C."/>
            <person name="Pinto D."/>
            <person name="Vollmers J."/>
            <person name="Rivas-Marin E."/>
            <person name="Kohn T."/>
            <person name="Peeters S.H."/>
            <person name="Heuer A."/>
            <person name="Rast P."/>
            <person name="Oberbeckmann S."/>
            <person name="Bunk B."/>
            <person name="Jeske O."/>
            <person name="Meyerdierks A."/>
            <person name="Storesund J.E."/>
            <person name="Kallscheuer N."/>
            <person name="Luecker S."/>
            <person name="Lage O.M."/>
            <person name="Pohl T."/>
            <person name="Merkel B.J."/>
            <person name="Hornburger P."/>
            <person name="Mueller R.-W."/>
            <person name="Bruemmer F."/>
            <person name="Labrenz M."/>
            <person name="Spormann A.M."/>
            <person name="Op den Camp H."/>
            <person name="Overmann J."/>
            <person name="Amann R."/>
            <person name="Jetten M.S.M."/>
            <person name="Mascher T."/>
            <person name="Medema M.H."/>
            <person name="Devos D.P."/>
            <person name="Kaster A.-K."/>
            <person name="Ovreas L."/>
            <person name="Rohde M."/>
            <person name="Galperin M.Y."/>
            <person name="Jogler C."/>
        </authorList>
    </citation>
    <scope>NUCLEOTIDE SEQUENCE [LARGE SCALE GENOMIC DNA]</scope>
    <source>
        <strain evidence="3 4">Mal52</strain>
    </source>
</reference>
<feature type="signal peptide" evidence="2">
    <location>
        <begin position="1"/>
        <end position="22"/>
    </location>
</feature>
<evidence type="ECO:0000313" key="3">
    <source>
        <dbReference type="EMBL" id="QDU43011.1"/>
    </source>
</evidence>
<keyword evidence="4" id="KW-1185">Reference proteome</keyword>
<name>A0A517ZKK1_9PLAN</name>
<dbReference type="RefSeq" id="WP_145375006.1">
    <property type="nucleotide sequence ID" value="NZ_CP036276.1"/>
</dbReference>
<gene>
    <name evidence="3" type="ORF">Mal52_14820</name>
</gene>
<keyword evidence="2" id="KW-0732">Signal</keyword>
<evidence type="ECO:0000256" key="2">
    <source>
        <dbReference type="SAM" id="SignalP"/>
    </source>
</evidence>
<sequence precursor="true">MNLNAKSLFLIALLASLVTGCANTLEMRTISKWMEQVEEEDLAKVRDRSSDKLGEQAFPLSKPAEPFAALKVLNLPKGQITIKDVQDEGENKIVVAEIGEKDKPKRELVFTIVPDDDSGNWVVDDVYRSETQRTGQKRYRSVAQQMNLLLAVQEFNYIWTNGDRQQVLGSCTPRLARLMAELPPPDLDHILTSVHGKGKGSKKFKPRARMAEDSAEVSMSKNGRKIIVAYRNHDGRWLVDNVAVSISGESRGEVRDIPSIQDLAAVLTTTNSFRAAYDGNDKSGLEEVTTPQFFKGALASADLASFPIPAMDKVDQDNRSVDIVEGRAEFVIRDADDVLQITLMRDKDTPVNAPRKYRVDDVTVWQDRQEKRLAAVFNAQQSMQVFSHALAQRDLKTLDYLSTRDFRKRVWERLTPETIHDLPLSDIPNTQPVPENIVFRGQLTEITVNQGDKPITYVMRALHGEMKVDDILFPSEGRPDSLKQTAEIMIPIYDFAAGFRLNNLELVAVNSSRELNRMAWSQCRRIPHLNITPASHLKMPLHRVENSNPKNVQVVLGDQNLGAVVWLVKENDAYRIDDMRLIHGPDERRDQVQLKQHVRLTLAEGEKIPKEMQTIVPAGFDVIHEDPFPETVGQETGIEQAVGSDDDYLEHP</sequence>
<protein>
    <submittedName>
        <fullName evidence="3">Uncharacterized protein</fullName>
    </submittedName>
</protein>
<dbReference type="AlphaFoldDB" id="A0A517ZKK1"/>
<dbReference type="Proteomes" id="UP000319383">
    <property type="component" value="Chromosome"/>
</dbReference>
<feature type="region of interest" description="Disordered" evidence="1">
    <location>
        <begin position="195"/>
        <end position="216"/>
    </location>
</feature>
<feature type="compositionally biased region" description="Basic residues" evidence="1">
    <location>
        <begin position="196"/>
        <end position="208"/>
    </location>
</feature>
<accession>A0A517ZKK1</accession>
<evidence type="ECO:0000313" key="4">
    <source>
        <dbReference type="Proteomes" id="UP000319383"/>
    </source>
</evidence>